<feature type="transmembrane region" description="Helical" evidence="2">
    <location>
        <begin position="122"/>
        <end position="155"/>
    </location>
</feature>
<feature type="compositionally biased region" description="Low complexity" evidence="1">
    <location>
        <begin position="225"/>
        <end position="247"/>
    </location>
</feature>
<sequence length="330" mass="33143">MSDPNLPNGEQPKQPTTPLQPPSVSEPELTSQLPSDFQPGPAVPPPATTPLPAGASVPPPPGATPPPPGVTPPAPQQPGASQPGASQPGQAPYGGVPPQGPQSPQGGYGSGGYPPATPKGLAIASLIIGIASLVFFWAWFIGILGGIAAVILGILALRKRQSKGMSLTGVITGGVAVLAGIGALIFSLFILGSVMNATGAAVDDYEQMTEELETASPAPSESELDGAAEGAAEGAADAAADSSSGTGEDVGERSAEFCDALTAFSTLGASGELTPEVLDSLKPLADISSPNQSVYERFYEYAKDPTSVDDSSTLISDYFDAVTDDAMACV</sequence>
<evidence type="ECO:0000313" key="4">
    <source>
        <dbReference type="Proteomes" id="UP001501084"/>
    </source>
</evidence>
<dbReference type="EMBL" id="BAAAOP010000003">
    <property type="protein sequence ID" value="GAA2186360.1"/>
    <property type="molecule type" value="Genomic_DNA"/>
</dbReference>
<dbReference type="RefSeq" id="WP_346057382.1">
    <property type="nucleotide sequence ID" value="NZ_BAAAOP010000003.1"/>
</dbReference>
<accession>A0ABN3B3A8</accession>
<gene>
    <name evidence="3" type="ORF">GCM10009786_06790</name>
</gene>
<keyword evidence="4" id="KW-1185">Reference proteome</keyword>
<comment type="caution">
    <text evidence="3">The sequence shown here is derived from an EMBL/GenBank/DDBJ whole genome shotgun (WGS) entry which is preliminary data.</text>
</comment>
<keyword evidence="2" id="KW-0472">Membrane</keyword>
<feature type="compositionally biased region" description="Pro residues" evidence="1">
    <location>
        <begin position="57"/>
        <end position="76"/>
    </location>
</feature>
<feature type="region of interest" description="Disordered" evidence="1">
    <location>
        <begin position="1"/>
        <end position="112"/>
    </location>
</feature>
<evidence type="ECO:0000313" key="3">
    <source>
        <dbReference type="EMBL" id="GAA2186360.1"/>
    </source>
</evidence>
<proteinExistence type="predicted"/>
<evidence type="ECO:0008006" key="5">
    <source>
        <dbReference type="Google" id="ProtNLM"/>
    </source>
</evidence>
<reference evidence="3 4" key="1">
    <citation type="journal article" date="2019" name="Int. J. Syst. Evol. Microbiol.">
        <title>The Global Catalogue of Microorganisms (GCM) 10K type strain sequencing project: providing services to taxonomists for standard genome sequencing and annotation.</title>
        <authorList>
            <consortium name="The Broad Institute Genomics Platform"/>
            <consortium name="The Broad Institute Genome Sequencing Center for Infectious Disease"/>
            <person name="Wu L."/>
            <person name="Ma J."/>
        </authorList>
    </citation>
    <scope>NUCLEOTIDE SEQUENCE [LARGE SCALE GENOMIC DNA]</scope>
    <source>
        <strain evidence="3 4">JCM 14919</strain>
    </source>
</reference>
<feature type="transmembrane region" description="Helical" evidence="2">
    <location>
        <begin position="167"/>
        <end position="191"/>
    </location>
</feature>
<keyword evidence="2" id="KW-0812">Transmembrane</keyword>
<evidence type="ECO:0000256" key="1">
    <source>
        <dbReference type="SAM" id="MobiDB-lite"/>
    </source>
</evidence>
<name>A0ABN3B3A8_9MICO</name>
<keyword evidence="2" id="KW-1133">Transmembrane helix</keyword>
<feature type="compositionally biased region" description="Low complexity" evidence="1">
    <location>
        <begin position="77"/>
        <end position="96"/>
    </location>
</feature>
<organism evidence="3 4">
    <name type="scientific">Leucobacter alluvii</name>
    <dbReference type="NCBI Taxonomy" id="340321"/>
    <lineage>
        <taxon>Bacteria</taxon>
        <taxon>Bacillati</taxon>
        <taxon>Actinomycetota</taxon>
        <taxon>Actinomycetes</taxon>
        <taxon>Micrococcales</taxon>
        <taxon>Microbacteriaceae</taxon>
        <taxon>Leucobacter</taxon>
    </lineage>
</organism>
<feature type="region of interest" description="Disordered" evidence="1">
    <location>
        <begin position="208"/>
        <end position="251"/>
    </location>
</feature>
<evidence type="ECO:0000256" key="2">
    <source>
        <dbReference type="SAM" id="Phobius"/>
    </source>
</evidence>
<dbReference type="Proteomes" id="UP001501084">
    <property type="component" value="Unassembled WGS sequence"/>
</dbReference>
<protein>
    <recommendedName>
        <fullName evidence="5">DUF4190 domain-containing protein</fullName>
    </recommendedName>
</protein>